<sequence>MTTRKNVAFGVTIIVISGFLLWSSSLFQDYVYNRVHISRNILLTLFWLLPASASFLAYFRRAHAPLLISLGYILLLSGLLSLIHLIQGEMGVAVDFSGVEGLKVVGWIYLFFSAVSIGIGGMAGTLARVVFRDICQ</sequence>
<evidence type="ECO:0000313" key="3">
    <source>
        <dbReference type="Proteomes" id="UP001058124"/>
    </source>
</evidence>
<feature type="transmembrane region" description="Helical" evidence="1">
    <location>
        <begin position="40"/>
        <end position="59"/>
    </location>
</feature>
<organism evidence="2 3">
    <name type="scientific">Leminorella grimontii</name>
    <dbReference type="NCBI Taxonomy" id="82981"/>
    <lineage>
        <taxon>Bacteria</taxon>
        <taxon>Pseudomonadati</taxon>
        <taxon>Pseudomonadota</taxon>
        <taxon>Gammaproteobacteria</taxon>
        <taxon>Enterobacterales</taxon>
        <taxon>Budviciaceae</taxon>
        <taxon>Leminorella</taxon>
    </lineage>
</organism>
<protein>
    <submittedName>
        <fullName evidence="2">Uncharacterized protein</fullName>
    </submittedName>
</protein>
<dbReference type="RefSeq" id="WP_027274326.1">
    <property type="nucleotide sequence ID" value="NZ_BRLH01000004.1"/>
</dbReference>
<comment type="caution">
    <text evidence="2">The sequence shown here is derived from an EMBL/GenBank/DDBJ whole genome shotgun (WGS) entry which is preliminary data.</text>
</comment>
<proteinExistence type="predicted"/>
<keyword evidence="1" id="KW-0472">Membrane</keyword>
<feature type="transmembrane region" description="Helical" evidence="1">
    <location>
        <begin position="66"/>
        <end position="86"/>
    </location>
</feature>
<gene>
    <name evidence="2" type="ORF">SOASR030_20190</name>
</gene>
<feature type="transmembrane region" description="Helical" evidence="1">
    <location>
        <begin position="106"/>
        <end position="131"/>
    </location>
</feature>
<reference evidence="2" key="1">
    <citation type="submission" date="2022-06" db="EMBL/GenBank/DDBJ databases">
        <title>Draft genome sequences of Leminorella grimontii str. JCM5902.</title>
        <authorList>
            <person name="Wakabayashi Y."/>
            <person name="Kojima K."/>
        </authorList>
    </citation>
    <scope>NUCLEOTIDE SEQUENCE</scope>
    <source>
        <strain evidence="2">JCM 5902</strain>
    </source>
</reference>
<keyword evidence="1" id="KW-0812">Transmembrane</keyword>
<evidence type="ECO:0000256" key="1">
    <source>
        <dbReference type="SAM" id="Phobius"/>
    </source>
</evidence>
<keyword evidence="3" id="KW-1185">Reference proteome</keyword>
<accession>A0AAV5N691</accession>
<dbReference type="Proteomes" id="UP001058124">
    <property type="component" value="Unassembled WGS sequence"/>
</dbReference>
<dbReference type="AlphaFoldDB" id="A0AAV5N691"/>
<keyword evidence="1" id="KW-1133">Transmembrane helix</keyword>
<feature type="transmembrane region" description="Helical" evidence="1">
    <location>
        <begin position="7"/>
        <end position="28"/>
    </location>
</feature>
<dbReference type="EMBL" id="BRLH01000004">
    <property type="protein sequence ID" value="GKX55907.1"/>
    <property type="molecule type" value="Genomic_DNA"/>
</dbReference>
<evidence type="ECO:0000313" key="2">
    <source>
        <dbReference type="EMBL" id="GKX55907.1"/>
    </source>
</evidence>
<name>A0AAV5N691_9GAMM</name>